<evidence type="ECO:0000256" key="1">
    <source>
        <dbReference type="SAM" id="MobiDB-lite"/>
    </source>
</evidence>
<feature type="region of interest" description="Disordered" evidence="1">
    <location>
        <begin position="1"/>
        <end position="21"/>
    </location>
</feature>
<dbReference type="EMBL" id="CAEKKB010000001">
    <property type="protein sequence ID" value="CAB4292085.1"/>
    <property type="molecule type" value="Genomic_DNA"/>
</dbReference>
<sequence length="628" mass="69918">MTEHSRFSGSHRAVPSPPSCQARSCVNTWKIILAGPRAELLLGGLGILREKAGLFVGQEQKGARQKWLGSLKLGSLELRQEDFESLPFGKFLLAWLLEGELGLGSQVFLLNKFVYHLPFGSCELASAPHSFGKQRSCAFGKEELGFDPPKFNTCRSARVDWKICGGCFEPSKPSAGFILVRSCFSTCRSASRRVSKFHEPSSKFCSLIAVRQGCWVSLGRRQEVRPRAGSISRASAGSGLNFWAEDFGLSWAVWADSASGCLDQFCEHHPYRFEEFCCFVRVVWEHWGWGLEILYRQGRSFKGGENECDLASIWKPGCVGHGLILFSIGHVVPLNKIPQCLPFGKTFWKEGLGANKCLARAQPSFGKGSSKEIFRLARLPRPPLANDLVGPHRCAQPLPNGKGASVREWFRGGRFGRGFKPISKASVGTSTRAPKIFYGPCRSARLAHGVQTRAEPDSDPGLGQALQTRGWALFSYFWQGWAWAFVKPWSRASTGRQSWHFENFMSPHLESSPFARDLGWAIFADMSCWSSARLAGLPCFVLDFGGNRLSPRVPIEDSASWPKYLADTWAFGKPFGSRAFKASARKSAWHSFRAGMVLKEVSHQILPFEMLRFYMQFGAGLLELGPWM</sequence>
<organism evidence="2 3">
    <name type="scientific">Prunus armeniaca</name>
    <name type="common">Apricot</name>
    <name type="synonym">Armeniaca vulgaris</name>
    <dbReference type="NCBI Taxonomy" id="36596"/>
    <lineage>
        <taxon>Eukaryota</taxon>
        <taxon>Viridiplantae</taxon>
        <taxon>Streptophyta</taxon>
        <taxon>Embryophyta</taxon>
        <taxon>Tracheophyta</taxon>
        <taxon>Spermatophyta</taxon>
        <taxon>Magnoliopsida</taxon>
        <taxon>eudicotyledons</taxon>
        <taxon>Gunneridae</taxon>
        <taxon>Pentapetalae</taxon>
        <taxon>rosids</taxon>
        <taxon>fabids</taxon>
        <taxon>Rosales</taxon>
        <taxon>Rosaceae</taxon>
        <taxon>Amygdaloideae</taxon>
        <taxon>Amygdaleae</taxon>
        <taxon>Prunus</taxon>
    </lineage>
</organism>
<evidence type="ECO:0000313" key="2">
    <source>
        <dbReference type="EMBL" id="CAB4292085.1"/>
    </source>
</evidence>
<dbReference type="AlphaFoldDB" id="A0A6J5VX53"/>
<dbReference type="Proteomes" id="UP000507245">
    <property type="component" value="Unassembled WGS sequence"/>
</dbReference>
<proteinExistence type="predicted"/>
<protein>
    <submittedName>
        <fullName evidence="2">Uncharacterized protein</fullName>
    </submittedName>
</protein>
<name>A0A6J5VX53_PRUAR</name>
<accession>A0A6J5VX53</accession>
<reference evidence="3" key="1">
    <citation type="journal article" date="2020" name="Genome Biol.">
        <title>Gamete binning: chromosome-level and haplotype-resolved genome assembly enabled by high-throughput single-cell sequencing of gamete genomes.</title>
        <authorList>
            <person name="Campoy J.A."/>
            <person name="Sun H."/>
            <person name="Goel M."/>
            <person name="Jiao W.-B."/>
            <person name="Folz-Donahue K."/>
            <person name="Wang N."/>
            <person name="Rubio M."/>
            <person name="Liu C."/>
            <person name="Kukat C."/>
            <person name="Ruiz D."/>
            <person name="Huettel B."/>
            <person name="Schneeberger K."/>
        </authorList>
    </citation>
    <scope>NUCLEOTIDE SEQUENCE [LARGE SCALE GENOMIC DNA]</scope>
    <source>
        <strain evidence="3">cv. Rojo Pasion</strain>
    </source>
</reference>
<gene>
    <name evidence="2" type="ORF">ORAREDHAP_LOCUS216</name>
</gene>
<evidence type="ECO:0000313" key="3">
    <source>
        <dbReference type="Proteomes" id="UP000507245"/>
    </source>
</evidence>
<keyword evidence="3" id="KW-1185">Reference proteome</keyword>